<accession>H1VJ82</accession>
<name>H1VJ82_COLHI</name>
<feature type="chain" id="PRO_5003556067" evidence="1">
    <location>
        <begin position="22"/>
        <end position="168"/>
    </location>
</feature>
<evidence type="ECO:0000256" key="1">
    <source>
        <dbReference type="SAM" id="SignalP"/>
    </source>
</evidence>
<organism evidence="2 3">
    <name type="scientific">Colletotrichum higginsianum (strain IMI 349063)</name>
    <name type="common">Crucifer anthracnose fungus</name>
    <dbReference type="NCBI Taxonomy" id="759273"/>
    <lineage>
        <taxon>Eukaryota</taxon>
        <taxon>Fungi</taxon>
        <taxon>Dikarya</taxon>
        <taxon>Ascomycota</taxon>
        <taxon>Pezizomycotina</taxon>
        <taxon>Sordariomycetes</taxon>
        <taxon>Hypocreomycetidae</taxon>
        <taxon>Glomerellales</taxon>
        <taxon>Glomerellaceae</taxon>
        <taxon>Colletotrichum</taxon>
        <taxon>Colletotrichum destructivum species complex</taxon>
    </lineage>
</organism>
<feature type="signal peptide" evidence="1">
    <location>
        <begin position="1"/>
        <end position="21"/>
    </location>
</feature>
<evidence type="ECO:0000313" key="2">
    <source>
        <dbReference type="EMBL" id="CCF40285.1"/>
    </source>
</evidence>
<feature type="non-terminal residue" evidence="2">
    <location>
        <position position="168"/>
    </location>
</feature>
<dbReference type="EMBL" id="CACQ02003987">
    <property type="protein sequence ID" value="CCF40285.1"/>
    <property type="molecule type" value="Genomic_DNA"/>
</dbReference>
<dbReference type="AlphaFoldDB" id="H1VJ82"/>
<sequence length="168" mass="19874">MHIKLGLFIFSILLFGQLSLCQLPTDSDYLEQKGYRLSYRNGRYYVYTDSYDDGDDPVDIIGIDKYDYVITVYEAYNGWEERDESERLKLRDIQMELWDIQPDVRRSDLTAVRRKGIVNKKTARQIRRVYETLEENEDETIILNSSDSGSKGEAWELLEDTPFFDVER</sequence>
<proteinExistence type="predicted"/>
<dbReference type="STRING" id="759273.H1VJ82"/>
<gene>
    <name evidence="2" type="ORF">CH063_10904</name>
</gene>
<dbReference type="HOGENOM" id="CLU_1354505_0_0_1"/>
<evidence type="ECO:0000313" key="3">
    <source>
        <dbReference type="Proteomes" id="UP000007174"/>
    </source>
</evidence>
<dbReference type="VEuPathDB" id="FungiDB:CH63R_05615"/>
<dbReference type="eggNOG" id="ENOG502T6XM">
    <property type="taxonomic scope" value="Eukaryota"/>
</dbReference>
<protein>
    <submittedName>
        <fullName evidence="2">Uncharacterized protein</fullName>
    </submittedName>
</protein>
<keyword evidence="1" id="KW-0732">Signal</keyword>
<dbReference type="Proteomes" id="UP000007174">
    <property type="component" value="Unassembled WGS sequence"/>
</dbReference>
<reference evidence="3" key="1">
    <citation type="journal article" date="2012" name="Nat. Genet.">
        <title>Lifestyle transitions in plant pathogenic Colletotrichum fungi deciphered by genome and transcriptome analyses.</title>
        <authorList>
            <person name="O'Connell R.J."/>
            <person name="Thon M.R."/>
            <person name="Hacquard S."/>
            <person name="Amyotte S.G."/>
            <person name="Kleemann J."/>
            <person name="Torres M.F."/>
            <person name="Damm U."/>
            <person name="Buiate E.A."/>
            <person name="Epstein L."/>
            <person name="Alkan N."/>
            <person name="Altmueller J."/>
            <person name="Alvarado-Balderrama L."/>
            <person name="Bauser C.A."/>
            <person name="Becker C."/>
            <person name="Birren B.W."/>
            <person name="Chen Z."/>
            <person name="Choi J."/>
            <person name="Crouch J.A."/>
            <person name="Duvick J.P."/>
            <person name="Farman M.A."/>
            <person name="Gan P."/>
            <person name="Heiman D."/>
            <person name="Henrissat B."/>
            <person name="Howard R.J."/>
            <person name="Kabbage M."/>
            <person name="Koch C."/>
            <person name="Kracher B."/>
            <person name="Kubo Y."/>
            <person name="Law A.D."/>
            <person name="Lebrun M.-H."/>
            <person name="Lee Y.-H."/>
            <person name="Miyara I."/>
            <person name="Moore N."/>
            <person name="Neumann U."/>
            <person name="Nordstroem K."/>
            <person name="Panaccione D.G."/>
            <person name="Panstruga R."/>
            <person name="Place M."/>
            <person name="Proctor R.H."/>
            <person name="Prusky D."/>
            <person name="Rech G."/>
            <person name="Reinhardt R."/>
            <person name="Rollins J.A."/>
            <person name="Rounsley S."/>
            <person name="Schardl C.L."/>
            <person name="Schwartz D.C."/>
            <person name="Shenoy N."/>
            <person name="Shirasu K."/>
            <person name="Sikhakolli U.R."/>
            <person name="Stueber K."/>
            <person name="Sukno S.A."/>
            <person name="Sweigard J.A."/>
            <person name="Takano Y."/>
            <person name="Takahara H."/>
            <person name="Trail F."/>
            <person name="van der Does H.C."/>
            <person name="Voll L.M."/>
            <person name="Will I."/>
            <person name="Young S."/>
            <person name="Zeng Q."/>
            <person name="Zhang J."/>
            <person name="Zhou S."/>
            <person name="Dickman M.B."/>
            <person name="Schulze-Lefert P."/>
            <person name="Ver Loren van Themaat E."/>
            <person name="Ma L.-J."/>
            <person name="Vaillancourt L.J."/>
        </authorList>
    </citation>
    <scope>NUCLEOTIDE SEQUENCE [LARGE SCALE GENOMIC DNA]</scope>
    <source>
        <strain evidence="3">IMI 349063</strain>
    </source>
</reference>